<dbReference type="Proteomes" id="UP000616885">
    <property type="component" value="Unassembled WGS sequence"/>
</dbReference>
<name>A0A8H7NFE9_BIOOC</name>
<dbReference type="AlphaFoldDB" id="A0A8H7NFE9"/>
<evidence type="ECO:0000313" key="3">
    <source>
        <dbReference type="Proteomes" id="UP000616885"/>
    </source>
</evidence>
<protein>
    <submittedName>
        <fullName evidence="2">Uncharacterized protein</fullName>
    </submittedName>
</protein>
<comment type="caution">
    <text evidence="2">The sequence shown here is derived from an EMBL/GenBank/DDBJ whole genome shotgun (WGS) entry which is preliminary data.</text>
</comment>
<organism evidence="2 3">
    <name type="scientific">Bionectria ochroleuca</name>
    <name type="common">Gliocladium roseum</name>
    <dbReference type="NCBI Taxonomy" id="29856"/>
    <lineage>
        <taxon>Eukaryota</taxon>
        <taxon>Fungi</taxon>
        <taxon>Dikarya</taxon>
        <taxon>Ascomycota</taxon>
        <taxon>Pezizomycotina</taxon>
        <taxon>Sordariomycetes</taxon>
        <taxon>Hypocreomycetidae</taxon>
        <taxon>Hypocreales</taxon>
        <taxon>Bionectriaceae</taxon>
        <taxon>Clonostachys</taxon>
    </lineage>
</organism>
<sequence>MRTGQAQRLRRFLFTYICVSQFNRRPHGDSGLPTVQALALGLDGYEEIGCDEVGGKNEQGSERGGAKGESERLEGEGVIKRVRDNRQTQMDGVGAGEGTRRSP</sequence>
<proteinExistence type="predicted"/>
<accession>A0A8H7NFE9</accession>
<dbReference type="EMBL" id="JADCTT010000003">
    <property type="protein sequence ID" value="KAF9754865.1"/>
    <property type="molecule type" value="Genomic_DNA"/>
</dbReference>
<feature type="compositionally biased region" description="Basic and acidic residues" evidence="1">
    <location>
        <begin position="53"/>
        <end position="86"/>
    </location>
</feature>
<evidence type="ECO:0000313" key="2">
    <source>
        <dbReference type="EMBL" id="KAF9754865.1"/>
    </source>
</evidence>
<reference evidence="2" key="1">
    <citation type="submission" date="2020-10" db="EMBL/GenBank/DDBJ databases">
        <title>High-Quality Genome Resource of Clonostachys rosea strain S41 by Oxford Nanopore Long-Read Sequencing.</title>
        <authorList>
            <person name="Wang H."/>
        </authorList>
    </citation>
    <scope>NUCLEOTIDE SEQUENCE</scope>
    <source>
        <strain evidence="2">S41</strain>
    </source>
</reference>
<feature type="region of interest" description="Disordered" evidence="1">
    <location>
        <begin position="52"/>
        <end position="103"/>
    </location>
</feature>
<gene>
    <name evidence="2" type="ORF">IM811_010306</name>
</gene>
<evidence type="ECO:0000256" key="1">
    <source>
        <dbReference type="SAM" id="MobiDB-lite"/>
    </source>
</evidence>